<comment type="caution">
    <text evidence="2">The sequence shown here is derived from an EMBL/GenBank/DDBJ whole genome shotgun (WGS) entry which is preliminary data.</text>
</comment>
<reference evidence="2 3" key="1">
    <citation type="submission" date="2023-09" db="EMBL/GenBank/DDBJ databases">
        <title>Genomes of two closely related lineages of the louse Polyplax serrata with different host specificities.</title>
        <authorList>
            <person name="Martinu J."/>
            <person name="Tarabai H."/>
            <person name="Stefka J."/>
            <person name="Hypsa V."/>
        </authorList>
    </citation>
    <scope>NUCLEOTIDE SEQUENCE [LARGE SCALE GENOMIC DNA]</scope>
    <source>
        <strain evidence="2">98ZLc_SE</strain>
    </source>
</reference>
<accession>A0ABR1AL20</accession>
<feature type="region of interest" description="Disordered" evidence="1">
    <location>
        <begin position="78"/>
        <end position="125"/>
    </location>
</feature>
<proteinExistence type="predicted"/>
<organism evidence="2 3">
    <name type="scientific">Polyplax serrata</name>
    <name type="common">Common mouse louse</name>
    <dbReference type="NCBI Taxonomy" id="468196"/>
    <lineage>
        <taxon>Eukaryota</taxon>
        <taxon>Metazoa</taxon>
        <taxon>Ecdysozoa</taxon>
        <taxon>Arthropoda</taxon>
        <taxon>Hexapoda</taxon>
        <taxon>Insecta</taxon>
        <taxon>Pterygota</taxon>
        <taxon>Neoptera</taxon>
        <taxon>Paraneoptera</taxon>
        <taxon>Psocodea</taxon>
        <taxon>Troctomorpha</taxon>
        <taxon>Phthiraptera</taxon>
        <taxon>Anoplura</taxon>
        <taxon>Polyplacidae</taxon>
        <taxon>Polyplax</taxon>
    </lineage>
</organism>
<feature type="compositionally biased region" description="Polar residues" evidence="1">
    <location>
        <begin position="101"/>
        <end position="125"/>
    </location>
</feature>
<protein>
    <submittedName>
        <fullName evidence="2">Uncharacterized protein</fullName>
    </submittedName>
</protein>
<sequence>MCRREVDKRKLSEITKWMPGERDNWKEIRQACPGEGTKELVKDEHDDKFVRTQMARLRLDYNKRLQWHRLHTVSFIDPKNTIPGQSRIESVETRPPHKGEQSQVPETFVCSNQGEESGTQTNQKI</sequence>
<gene>
    <name evidence="2" type="ORF">RUM44_001782</name>
</gene>
<dbReference type="Proteomes" id="UP001359485">
    <property type="component" value="Unassembled WGS sequence"/>
</dbReference>
<keyword evidence="3" id="KW-1185">Reference proteome</keyword>
<evidence type="ECO:0000313" key="2">
    <source>
        <dbReference type="EMBL" id="KAK6621975.1"/>
    </source>
</evidence>
<evidence type="ECO:0000256" key="1">
    <source>
        <dbReference type="SAM" id="MobiDB-lite"/>
    </source>
</evidence>
<name>A0ABR1AL20_POLSC</name>
<evidence type="ECO:0000313" key="3">
    <source>
        <dbReference type="Proteomes" id="UP001359485"/>
    </source>
</evidence>
<feature type="compositionally biased region" description="Basic and acidic residues" evidence="1">
    <location>
        <begin position="89"/>
        <end position="100"/>
    </location>
</feature>
<dbReference type="EMBL" id="JAWJWF010000047">
    <property type="protein sequence ID" value="KAK6621975.1"/>
    <property type="molecule type" value="Genomic_DNA"/>
</dbReference>